<evidence type="ECO:0000256" key="2">
    <source>
        <dbReference type="ARBA" id="ARBA00022771"/>
    </source>
</evidence>
<name>A0AA39J2X5_9AGAR</name>
<dbReference type="Proteomes" id="UP001175226">
    <property type="component" value="Unassembled WGS sequence"/>
</dbReference>
<evidence type="ECO:0000313" key="7">
    <source>
        <dbReference type="Proteomes" id="UP001175226"/>
    </source>
</evidence>
<dbReference type="PROSITE" id="PS50865">
    <property type="entry name" value="ZF_MYND_2"/>
    <property type="match status" value="1"/>
</dbReference>
<comment type="caution">
    <text evidence="6">The sequence shown here is derived from an EMBL/GenBank/DDBJ whole genome shotgun (WGS) entry which is preliminary data.</text>
</comment>
<dbReference type="GO" id="GO:0008270">
    <property type="term" value="F:zinc ion binding"/>
    <property type="evidence" value="ECO:0007669"/>
    <property type="project" value="UniProtKB-KW"/>
</dbReference>
<gene>
    <name evidence="6" type="ORF">EV421DRAFT_1839195</name>
</gene>
<evidence type="ECO:0000256" key="1">
    <source>
        <dbReference type="ARBA" id="ARBA00022723"/>
    </source>
</evidence>
<dbReference type="InterPro" id="IPR002893">
    <property type="entry name" value="Znf_MYND"/>
</dbReference>
<keyword evidence="2 4" id="KW-0863">Zinc-finger</keyword>
<reference evidence="6" key="1">
    <citation type="submission" date="2023-06" db="EMBL/GenBank/DDBJ databases">
        <authorList>
            <consortium name="Lawrence Berkeley National Laboratory"/>
            <person name="Ahrendt S."/>
            <person name="Sahu N."/>
            <person name="Indic B."/>
            <person name="Wong-Bajracharya J."/>
            <person name="Merenyi Z."/>
            <person name="Ke H.-M."/>
            <person name="Monk M."/>
            <person name="Kocsube S."/>
            <person name="Drula E."/>
            <person name="Lipzen A."/>
            <person name="Balint B."/>
            <person name="Henrissat B."/>
            <person name="Andreopoulos B."/>
            <person name="Martin F.M."/>
            <person name="Harder C.B."/>
            <person name="Rigling D."/>
            <person name="Ford K.L."/>
            <person name="Foster G.D."/>
            <person name="Pangilinan J."/>
            <person name="Papanicolaou A."/>
            <person name="Barry K."/>
            <person name="LaButti K."/>
            <person name="Viragh M."/>
            <person name="Koriabine M."/>
            <person name="Yan M."/>
            <person name="Riley R."/>
            <person name="Champramary S."/>
            <person name="Plett K.L."/>
            <person name="Tsai I.J."/>
            <person name="Slot J."/>
            <person name="Sipos G."/>
            <person name="Plett J."/>
            <person name="Nagy L.G."/>
            <person name="Grigoriev I.V."/>
        </authorList>
    </citation>
    <scope>NUCLEOTIDE SEQUENCE</scope>
    <source>
        <strain evidence="6">FPL87.14</strain>
    </source>
</reference>
<evidence type="ECO:0000256" key="3">
    <source>
        <dbReference type="ARBA" id="ARBA00022833"/>
    </source>
</evidence>
<proteinExistence type="predicted"/>
<evidence type="ECO:0000313" key="6">
    <source>
        <dbReference type="EMBL" id="KAK0434579.1"/>
    </source>
</evidence>
<dbReference type="Pfam" id="PF01753">
    <property type="entry name" value="zf-MYND"/>
    <property type="match status" value="1"/>
</dbReference>
<organism evidence="6 7">
    <name type="scientific">Armillaria borealis</name>
    <dbReference type="NCBI Taxonomy" id="47425"/>
    <lineage>
        <taxon>Eukaryota</taxon>
        <taxon>Fungi</taxon>
        <taxon>Dikarya</taxon>
        <taxon>Basidiomycota</taxon>
        <taxon>Agaricomycotina</taxon>
        <taxon>Agaricomycetes</taxon>
        <taxon>Agaricomycetidae</taxon>
        <taxon>Agaricales</taxon>
        <taxon>Marasmiineae</taxon>
        <taxon>Physalacriaceae</taxon>
        <taxon>Armillaria</taxon>
    </lineage>
</organism>
<protein>
    <recommendedName>
        <fullName evidence="5">MYND-type domain-containing protein</fullName>
    </recommendedName>
</protein>
<sequence>MAILGQPLFLQLDLLFFPGPGKSNHYIMPEKGDELAAKLQEMRYARPPNVRRPCTHPCTITNNVNAKSLTLQPLIGSADEGLYMRRSDVEKLGLEFTGRQIDTRQGKCKVYKGASYRFENDYKGGAVTYHAPYVLELESWVTKTLHSKASTNTKKEGIVGVPQLDRHLIFNHHGEVHMVDLSILPPLAEYFTNLTPLSNLLSAVSRGHSEEETPQSTNAGSSVDFSTCLSIAQGFRAKKFDVFRHIPQDYVINVIEQCRTCKKGENRKTHSKLSMCTLCKKENRPRRALYCSQECQTADWKARHKEEHSGTRPWEEESMV</sequence>
<feature type="domain" description="MYND-type" evidence="5">
    <location>
        <begin position="258"/>
        <end position="308"/>
    </location>
</feature>
<dbReference type="Gene3D" id="6.10.140.2220">
    <property type="match status" value="1"/>
</dbReference>
<evidence type="ECO:0000259" key="5">
    <source>
        <dbReference type="PROSITE" id="PS50865"/>
    </source>
</evidence>
<keyword evidence="3" id="KW-0862">Zinc</keyword>
<evidence type="ECO:0000256" key="4">
    <source>
        <dbReference type="PROSITE-ProRule" id="PRU00134"/>
    </source>
</evidence>
<dbReference type="AlphaFoldDB" id="A0AA39J2X5"/>
<accession>A0AA39J2X5</accession>
<dbReference type="SUPFAM" id="SSF144232">
    <property type="entry name" value="HIT/MYND zinc finger-like"/>
    <property type="match status" value="1"/>
</dbReference>
<keyword evidence="7" id="KW-1185">Reference proteome</keyword>
<dbReference type="EMBL" id="JAUEPT010000070">
    <property type="protein sequence ID" value="KAK0434579.1"/>
    <property type="molecule type" value="Genomic_DNA"/>
</dbReference>
<keyword evidence="1" id="KW-0479">Metal-binding</keyword>